<keyword evidence="1" id="KW-0479">Metal-binding</keyword>
<dbReference type="EMBL" id="JANJYJ010000001">
    <property type="protein sequence ID" value="KAK3230738.1"/>
    <property type="molecule type" value="Genomic_DNA"/>
</dbReference>
<dbReference type="PANTHER" id="PTHR31669:SF292">
    <property type="entry name" value="OS02G0262500 PROTEIN"/>
    <property type="match status" value="1"/>
</dbReference>
<organism evidence="2 3">
    <name type="scientific">Dipteronia sinensis</name>
    <dbReference type="NCBI Taxonomy" id="43782"/>
    <lineage>
        <taxon>Eukaryota</taxon>
        <taxon>Viridiplantae</taxon>
        <taxon>Streptophyta</taxon>
        <taxon>Embryophyta</taxon>
        <taxon>Tracheophyta</taxon>
        <taxon>Spermatophyta</taxon>
        <taxon>Magnoliopsida</taxon>
        <taxon>eudicotyledons</taxon>
        <taxon>Gunneridae</taxon>
        <taxon>Pentapetalae</taxon>
        <taxon>rosids</taxon>
        <taxon>malvids</taxon>
        <taxon>Sapindales</taxon>
        <taxon>Sapindaceae</taxon>
        <taxon>Hippocastanoideae</taxon>
        <taxon>Acereae</taxon>
        <taxon>Dipteronia</taxon>
    </lineage>
</organism>
<sequence length="143" mass="17069">MRNTQRSESMDNYIKEYVCSREKLFDVFPQIDRALMRLRNHFFANEYASNSKNPVILSHLKSLEQHASSVYTYRIYCDITKEMNISLKYTHVAPWNEENECTYNLTKYGSPETKWTRKVVKYLDRNVFRQVDEVGVRDSALHN</sequence>
<dbReference type="GO" id="GO:0005634">
    <property type="term" value="C:nucleus"/>
    <property type="evidence" value="ECO:0007669"/>
    <property type="project" value="UniProtKB-SubCell"/>
</dbReference>
<dbReference type="AlphaFoldDB" id="A0AAE0EJF8"/>
<keyword evidence="1" id="KW-0539">Nucleus</keyword>
<dbReference type="GO" id="GO:0008270">
    <property type="term" value="F:zinc ion binding"/>
    <property type="evidence" value="ECO:0007669"/>
    <property type="project" value="UniProtKB-UniRule"/>
</dbReference>
<dbReference type="PANTHER" id="PTHR31669">
    <property type="entry name" value="PROTEIN FAR1-RELATED SEQUENCE 10-RELATED"/>
    <property type="match status" value="1"/>
</dbReference>
<evidence type="ECO:0000313" key="2">
    <source>
        <dbReference type="EMBL" id="KAK3230738.1"/>
    </source>
</evidence>
<keyword evidence="1" id="KW-0862">Zinc</keyword>
<evidence type="ECO:0000313" key="3">
    <source>
        <dbReference type="Proteomes" id="UP001281410"/>
    </source>
</evidence>
<accession>A0AAE0EJF8</accession>
<proteinExistence type="inferred from homology"/>
<comment type="function">
    <text evidence="1">Putative transcription activator involved in regulating light control of development.</text>
</comment>
<keyword evidence="1" id="KW-0863">Zinc-finger</keyword>
<dbReference type="InterPro" id="IPR031052">
    <property type="entry name" value="FHY3/FAR1"/>
</dbReference>
<dbReference type="Proteomes" id="UP001281410">
    <property type="component" value="Unassembled WGS sequence"/>
</dbReference>
<reference evidence="2" key="1">
    <citation type="journal article" date="2023" name="Plant J.">
        <title>Genome sequences and population genomics provide insights into the demographic history, inbreeding, and mutation load of two 'living fossil' tree species of Dipteronia.</title>
        <authorList>
            <person name="Feng Y."/>
            <person name="Comes H.P."/>
            <person name="Chen J."/>
            <person name="Zhu S."/>
            <person name="Lu R."/>
            <person name="Zhang X."/>
            <person name="Li P."/>
            <person name="Qiu J."/>
            <person name="Olsen K.M."/>
            <person name="Qiu Y."/>
        </authorList>
    </citation>
    <scope>NUCLEOTIDE SEQUENCE</scope>
    <source>
        <strain evidence="2">NBL</strain>
    </source>
</reference>
<protein>
    <recommendedName>
        <fullName evidence="1">Protein FAR1-RELATED SEQUENCE</fullName>
    </recommendedName>
</protein>
<dbReference type="GO" id="GO:0006355">
    <property type="term" value="P:regulation of DNA-templated transcription"/>
    <property type="evidence" value="ECO:0007669"/>
    <property type="project" value="UniProtKB-UniRule"/>
</dbReference>
<comment type="subcellular location">
    <subcellularLocation>
        <location evidence="1">Nucleus</location>
    </subcellularLocation>
</comment>
<gene>
    <name evidence="2" type="ORF">Dsin_002619</name>
</gene>
<evidence type="ECO:0000256" key="1">
    <source>
        <dbReference type="RuleBase" id="RU367018"/>
    </source>
</evidence>
<comment type="similarity">
    <text evidence="1">Belongs to the FHY3/FAR1 family.</text>
</comment>
<keyword evidence="3" id="KW-1185">Reference proteome</keyword>
<name>A0AAE0EJF8_9ROSI</name>
<comment type="caution">
    <text evidence="2">The sequence shown here is derived from an EMBL/GenBank/DDBJ whole genome shotgun (WGS) entry which is preliminary data.</text>
</comment>